<protein>
    <submittedName>
        <fullName evidence="1">Uncharacterized protein</fullName>
    </submittedName>
</protein>
<proteinExistence type="predicted"/>
<reference evidence="1" key="1">
    <citation type="submission" date="2024-09" db="EMBL/GenBank/DDBJ databases">
        <authorList>
            <person name="Liu J."/>
        </authorList>
    </citation>
    <scope>NUCLEOTIDE SEQUENCE</scope>
    <source>
        <strain evidence="1">NBU2967</strain>
    </source>
</reference>
<evidence type="ECO:0000313" key="1">
    <source>
        <dbReference type="EMBL" id="MFH6603754.1"/>
    </source>
</evidence>
<comment type="caution">
    <text evidence="1">The sequence shown here is derived from an EMBL/GenBank/DDBJ whole genome shotgun (WGS) entry which is preliminary data.</text>
</comment>
<evidence type="ECO:0000313" key="2">
    <source>
        <dbReference type="Proteomes" id="UP001595191"/>
    </source>
</evidence>
<keyword evidence="2" id="KW-1185">Reference proteome</keyword>
<dbReference type="Proteomes" id="UP001595191">
    <property type="component" value="Unassembled WGS sequence"/>
</dbReference>
<name>A0ACC7LJK5_9FLAO</name>
<dbReference type="EMBL" id="JBHFPV010000002">
    <property type="protein sequence ID" value="MFH6603754.1"/>
    <property type="molecule type" value="Genomic_DNA"/>
</dbReference>
<sequence>MLRKIVDYKKLDHQLAALLIETYPDGYGDDDIISFKNLSGEIVEAVELRTDDVMYLVKISKSLANFISNFEDNIEKELEIDEEVDADPVLEEVDSNGMELEKGIDSDTEDEFDFD</sequence>
<gene>
    <name evidence="1" type="ORF">ACEZ3G_09730</name>
</gene>
<organism evidence="1 2">
    <name type="scientific">Meishania litoralis</name>
    <dbReference type="NCBI Taxonomy" id="3434685"/>
    <lineage>
        <taxon>Bacteria</taxon>
        <taxon>Pseudomonadati</taxon>
        <taxon>Bacteroidota</taxon>
        <taxon>Flavobacteriia</taxon>
        <taxon>Flavobacteriales</taxon>
        <taxon>Flavobacteriaceae</taxon>
        <taxon>Meishania</taxon>
    </lineage>
</organism>
<accession>A0ACC7LJK5</accession>